<keyword evidence="9" id="KW-0625">Polysaccharide transport</keyword>
<feature type="transmembrane region" description="Helical" evidence="11">
    <location>
        <begin position="145"/>
        <end position="167"/>
    </location>
</feature>
<evidence type="ECO:0000256" key="9">
    <source>
        <dbReference type="ARBA" id="ARBA00023047"/>
    </source>
</evidence>
<reference evidence="13 14" key="1">
    <citation type="submission" date="2015-09" db="EMBL/GenBank/DDBJ databases">
        <authorList>
            <person name="Jackson K.R."/>
            <person name="Lunt B.L."/>
            <person name="Fisher J.N.B."/>
            <person name="Gardner A.V."/>
            <person name="Bailey M.E."/>
            <person name="Deus L.M."/>
            <person name="Earl A.S."/>
            <person name="Gibby P.D."/>
            <person name="Hartmann K.A."/>
            <person name="Liu J.E."/>
            <person name="Manci A.M."/>
            <person name="Nielsen D.A."/>
            <person name="Solomon M.B."/>
            <person name="Breakwell D.P."/>
            <person name="Burnett S.H."/>
            <person name="Grose J.H."/>
        </authorList>
    </citation>
    <scope>NUCLEOTIDE SEQUENCE [LARGE SCALE GENOMIC DNA]</scope>
    <source>
        <strain evidence="13 14">S613</strain>
    </source>
</reference>
<dbReference type="GO" id="GO:0015774">
    <property type="term" value="P:polysaccharide transport"/>
    <property type="evidence" value="ECO:0007669"/>
    <property type="project" value="UniProtKB-KW"/>
</dbReference>
<evidence type="ECO:0000256" key="7">
    <source>
        <dbReference type="ARBA" id="ARBA00022903"/>
    </source>
</evidence>
<feature type="domain" description="ABC transmembrane type-2" evidence="12">
    <location>
        <begin position="32"/>
        <end position="256"/>
    </location>
</feature>
<comment type="subcellular location">
    <subcellularLocation>
        <location evidence="11">Cell inner membrane</location>
        <topology evidence="11">Multi-pass membrane protein</topology>
    </subcellularLocation>
    <subcellularLocation>
        <location evidence="1">Cell membrane</location>
        <topology evidence="1">Multi-pass membrane protein</topology>
    </subcellularLocation>
</comment>
<comment type="similarity">
    <text evidence="2 11">Belongs to the ABC-2 integral membrane protein family.</text>
</comment>
<dbReference type="EMBL" id="LJXB01000092">
    <property type="protein sequence ID" value="KPU53099.1"/>
    <property type="molecule type" value="Genomic_DNA"/>
</dbReference>
<dbReference type="PANTHER" id="PTHR30413:SF10">
    <property type="entry name" value="CAPSULE POLYSACCHARIDE EXPORT INNER-MEMBRANE PROTEIN CTRC"/>
    <property type="match status" value="1"/>
</dbReference>
<gene>
    <name evidence="13" type="ORF">AN403_623</name>
</gene>
<dbReference type="InterPro" id="IPR013525">
    <property type="entry name" value="ABC2_TM"/>
</dbReference>
<evidence type="ECO:0000259" key="12">
    <source>
        <dbReference type="PROSITE" id="PS51012"/>
    </source>
</evidence>
<proteinExistence type="inferred from homology"/>
<dbReference type="PATRIC" id="fig|294.162.peg.5568"/>
<dbReference type="AlphaFoldDB" id="A0A0P8YMQ8"/>
<sequence length="264" mass="29907">MLKPRSPLQIKKSVIFALVLREARSRFGDRRMGASWTLIEPICHLLILSVLFGLIRGRTMAGLDFPVFVLVGLAPFLLFRNIAMRLMNSPKENRALFAYKQIKPLDTYIARVLVEFCISASVYAILVFGFAWYGFDMSIKSPIEWMLTILLGVVFAFGLGMLLSLIAHAMPSSTLFLRMMFFPLYFISGVLIPAAYLPHAMLPLLLLNPFLHLLELIRAEIFPHYVPVDGVSVHYVIAFTLVLLFVSLGTYRVRRLHLISTKNG</sequence>
<dbReference type="GO" id="GO:0043190">
    <property type="term" value="C:ATP-binding cassette (ABC) transporter complex"/>
    <property type="evidence" value="ECO:0007669"/>
    <property type="project" value="InterPro"/>
</dbReference>
<dbReference type="GO" id="GO:0015920">
    <property type="term" value="P:lipopolysaccharide transport"/>
    <property type="evidence" value="ECO:0007669"/>
    <property type="project" value="TreeGrafter"/>
</dbReference>
<evidence type="ECO:0000256" key="6">
    <source>
        <dbReference type="ARBA" id="ARBA00022692"/>
    </source>
</evidence>
<keyword evidence="5" id="KW-0762">Sugar transport</keyword>
<evidence type="ECO:0000256" key="1">
    <source>
        <dbReference type="ARBA" id="ARBA00004651"/>
    </source>
</evidence>
<feature type="transmembrane region" description="Helical" evidence="11">
    <location>
        <begin position="108"/>
        <end position="133"/>
    </location>
</feature>
<accession>A0A0P8YMQ8</accession>
<dbReference type="OrthoDB" id="9814458at2"/>
<dbReference type="PROSITE" id="PS51012">
    <property type="entry name" value="ABC_TM2"/>
    <property type="match status" value="1"/>
</dbReference>
<dbReference type="PRINTS" id="PR00164">
    <property type="entry name" value="ABC2TRNSPORT"/>
</dbReference>
<keyword evidence="4 11" id="KW-1003">Cell membrane</keyword>
<keyword evidence="10 11" id="KW-0472">Membrane</keyword>
<evidence type="ECO:0000256" key="3">
    <source>
        <dbReference type="ARBA" id="ARBA00022448"/>
    </source>
</evidence>
<feature type="transmembrane region" description="Helical" evidence="11">
    <location>
        <begin position="179"/>
        <end position="197"/>
    </location>
</feature>
<comment type="caution">
    <text evidence="13">The sequence shown here is derived from an EMBL/GenBank/DDBJ whole genome shotgun (WGS) entry which is preliminary data.</text>
</comment>
<dbReference type="InterPro" id="IPR000412">
    <property type="entry name" value="ABC_2_transport"/>
</dbReference>
<feature type="transmembrane region" description="Helical" evidence="11">
    <location>
        <begin position="34"/>
        <end position="55"/>
    </location>
</feature>
<keyword evidence="6 11" id="KW-0812">Transmembrane</keyword>
<dbReference type="GO" id="GO:0140359">
    <property type="term" value="F:ABC-type transporter activity"/>
    <property type="evidence" value="ECO:0007669"/>
    <property type="project" value="InterPro"/>
</dbReference>
<evidence type="ECO:0000256" key="10">
    <source>
        <dbReference type="ARBA" id="ARBA00023136"/>
    </source>
</evidence>
<feature type="transmembrane region" description="Helical" evidence="11">
    <location>
        <begin position="67"/>
        <end position="87"/>
    </location>
</feature>
<dbReference type="PANTHER" id="PTHR30413">
    <property type="entry name" value="INNER MEMBRANE TRANSPORT PERMEASE"/>
    <property type="match status" value="1"/>
</dbReference>
<dbReference type="InterPro" id="IPR047817">
    <property type="entry name" value="ABC2_TM_bact-type"/>
</dbReference>
<keyword evidence="3 11" id="KW-0813">Transport</keyword>
<protein>
    <recommendedName>
        <fullName evidence="11">Transport permease protein</fullName>
    </recommendedName>
</protein>
<name>A0A0P8YMQ8_PSEFL</name>
<evidence type="ECO:0000256" key="8">
    <source>
        <dbReference type="ARBA" id="ARBA00022989"/>
    </source>
</evidence>
<feature type="transmembrane region" description="Helical" evidence="11">
    <location>
        <begin position="233"/>
        <end position="253"/>
    </location>
</feature>
<organism evidence="13 14">
    <name type="scientific">Pseudomonas fluorescens</name>
    <dbReference type="NCBI Taxonomy" id="294"/>
    <lineage>
        <taxon>Bacteria</taxon>
        <taxon>Pseudomonadati</taxon>
        <taxon>Pseudomonadota</taxon>
        <taxon>Gammaproteobacteria</taxon>
        <taxon>Pseudomonadales</taxon>
        <taxon>Pseudomonadaceae</taxon>
        <taxon>Pseudomonas</taxon>
    </lineage>
</organism>
<evidence type="ECO:0000256" key="11">
    <source>
        <dbReference type="RuleBase" id="RU361157"/>
    </source>
</evidence>
<keyword evidence="8 11" id="KW-1133">Transmembrane helix</keyword>
<dbReference type="RefSeq" id="WP_081015231.1">
    <property type="nucleotide sequence ID" value="NZ_LJXB01000092.1"/>
</dbReference>
<dbReference type="Proteomes" id="UP000050349">
    <property type="component" value="Unassembled WGS sequence"/>
</dbReference>
<evidence type="ECO:0000313" key="13">
    <source>
        <dbReference type="EMBL" id="KPU53099.1"/>
    </source>
</evidence>
<keyword evidence="7" id="KW-0972">Capsule biogenesis/degradation</keyword>
<evidence type="ECO:0000256" key="2">
    <source>
        <dbReference type="ARBA" id="ARBA00007783"/>
    </source>
</evidence>
<evidence type="ECO:0000256" key="5">
    <source>
        <dbReference type="ARBA" id="ARBA00022597"/>
    </source>
</evidence>
<evidence type="ECO:0000313" key="14">
    <source>
        <dbReference type="Proteomes" id="UP000050349"/>
    </source>
</evidence>
<evidence type="ECO:0000256" key="4">
    <source>
        <dbReference type="ARBA" id="ARBA00022475"/>
    </source>
</evidence>
<dbReference type="Pfam" id="PF01061">
    <property type="entry name" value="ABC2_membrane"/>
    <property type="match status" value="1"/>
</dbReference>